<proteinExistence type="predicted"/>
<dbReference type="AlphaFoldDB" id="A0A7X0SPN3"/>
<dbReference type="GO" id="GO:0016747">
    <property type="term" value="F:acyltransferase activity, transferring groups other than amino-acyl groups"/>
    <property type="evidence" value="ECO:0007669"/>
    <property type="project" value="InterPro"/>
</dbReference>
<evidence type="ECO:0000313" key="3">
    <source>
        <dbReference type="Proteomes" id="UP000564644"/>
    </source>
</evidence>
<keyword evidence="2" id="KW-0808">Transferase</keyword>
<dbReference type="CDD" id="cd04301">
    <property type="entry name" value="NAT_SF"/>
    <property type="match status" value="1"/>
</dbReference>
<keyword evidence="3" id="KW-1185">Reference proteome</keyword>
<dbReference type="RefSeq" id="WP_185131667.1">
    <property type="nucleotide sequence ID" value="NZ_JACJVO010000031.1"/>
</dbReference>
<dbReference type="Gene3D" id="3.40.630.30">
    <property type="match status" value="1"/>
</dbReference>
<dbReference type="SUPFAM" id="SSF55729">
    <property type="entry name" value="Acyl-CoA N-acyltransferases (Nat)"/>
    <property type="match status" value="1"/>
</dbReference>
<name>A0A7X0SPN3_9BACL</name>
<dbReference type="PROSITE" id="PS51186">
    <property type="entry name" value="GNAT"/>
    <property type="match status" value="1"/>
</dbReference>
<dbReference type="InterPro" id="IPR016181">
    <property type="entry name" value="Acyl_CoA_acyltransferase"/>
</dbReference>
<sequence>MDTIPFDEIYAIMKASFPDSETRTYEGQRELLGNPHYRILAEKNGDGKTIAFLAAWEFPSMRFVEHLAVDPAVRSGGIGRALMADYMGQSPLPIVLEVEPPVTELARRRVGFYERLGFHLNPYGYVQPPLREGRREMPLRLMSYPHPLAEEEFERCKRKLYTEVYRVPSA</sequence>
<dbReference type="Proteomes" id="UP000564644">
    <property type="component" value="Unassembled WGS sequence"/>
</dbReference>
<accession>A0A7X0SPN3</accession>
<organism evidence="2 3">
    <name type="scientific">Cohnella zeiphila</name>
    <dbReference type="NCBI Taxonomy" id="2761120"/>
    <lineage>
        <taxon>Bacteria</taxon>
        <taxon>Bacillati</taxon>
        <taxon>Bacillota</taxon>
        <taxon>Bacilli</taxon>
        <taxon>Bacillales</taxon>
        <taxon>Paenibacillaceae</taxon>
        <taxon>Cohnella</taxon>
    </lineage>
</organism>
<evidence type="ECO:0000259" key="1">
    <source>
        <dbReference type="PROSITE" id="PS51186"/>
    </source>
</evidence>
<dbReference type="EMBL" id="JACJVO010000031">
    <property type="protein sequence ID" value="MBB6733857.1"/>
    <property type="molecule type" value="Genomic_DNA"/>
</dbReference>
<comment type="caution">
    <text evidence="2">The sequence shown here is derived from an EMBL/GenBank/DDBJ whole genome shotgun (WGS) entry which is preliminary data.</text>
</comment>
<protein>
    <submittedName>
        <fullName evidence="2">GNAT family N-acetyltransferase</fullName>
    </submittedName>
</protein>
<gene>
    <name evidence="2" type="ORF">H7C18_23310</name>
</gene>
<dbReference type="InterPro" id="IPR000182">
    <property type="entry name" value="GNAT_dom"/>
</dbReference>
<dbReference type="Pfam" id="PF13508">
    <property type="entry name" value="Acetyltransf_7"/>
    <property type="match status" value="1"/>
</dbReference>
<evidence type="ECO:0000313" key="2">
    <source>
        <dbReference type="EMBL" id="MBB6733857.1"/>
    </source>
</evidence>
<reference evidence="2 3" key="1">
    <citation type="submission" date="2020-08" db="EMBL/GenBank/DDBJ databases">
        <title>Cohnella phylogeny.</title>
        <authorList>
            <person name="Dunlap C."/>
        </authorList>
    </citation>
    <scope>NUCLEOTIDE SEQUENCE [LARGE SCALE GENOMIC DNA]</scope>
    <source>
        <strain evidence="2 3">CBP 2801</strain>
    </source>
</reference>
<feature type="domain" description="N-acetyltransferase" evidence="1">
    <location>
        <begin position="1"/>
        <end position="147"/>
    </location>
</feature>